<evidence type="ECO:0000313" key="2">
    <source>
        <dbReference type="EMBL" id="GBG11792.1"/>
    </source>
</evidence>
<dbReference type="Proteomes" id="UP000245202">
    <property type="component" value="Unassembled WGS sequence"/>
</dbReference>
<keyword evidence="3" id="KW-1185">Reference proteome</keyword>
<comment type="caution">
    <text evidence="2">The sequence shown here is derived from an EMBL/GenBank/DDBJ whole genome shotgun (WGS) entry which is preliminary data.</text>
</comment>
<evidence type="ECO:0000313" key="3">
    <source>
        <dbReference type="Proteomes" id="UP000245202"/>
    </source>
</evidence>
<name>A0A2R5EYK9_9BACL</name>
<dbReference type="RefSeq" id="WP_087566176.1">
    <property type="nucleotide sequence ID" value="NZ_BDQX01000430.1"/>
</dbReference>
<feature type="region of interest" description="Disordered" evidence="1">
    <location>
        <begin position="110"/>
        <end position="129"/>
    </location>
</feature>
<accession>A0A2R5EYK9</accession>
<evidence type="ECO:0000256" key="1">
    <source>
        <dbReference type="SAM" id="MobiDB-lite"/>
    </source>
</evidence>
<reference evidence="2 3" key="1">
    <citation type="submission" date="2017-08" db="EMBL/GenBank/DDBJ databases">
        <title>Substantial Increase in Enzyme Production by Combined Drug-Resistance Mutations in Paenibacillus agaridevorans.</title>
        <authorList>
            <person name="Tanaka Y."/>
            <person name="Funane K."/>
            <person name="Hosaka T."/>
            <person name="Shiwa Y."/>
            <person name="Fujita N."/>
            <person name="Miyazaki T."/>
            <person name="Yoshikawa H."/>
            <person name="Murakami K."/>
            <person name="Kasahara K."/>
            <person name="Inaoka T."/>
            <person name="Hiraga Y."/>
            <person name="Ochi K."/>
        </authorList>
    </citation>
    <scope>NUCLEOTIDE SEQUENCE [LARGE SCALE GENOMIC DNA]</scope>
    <source>
        <strain evidence="2 3">T-3040</strain>
    </source>
</reference>
<gene>
    <name evidence="2" type="ORF">PAT3040_06639</name>
</gene>
<dbReference type="PROSITE" id="PS51257">
    <property type="entry name" value="PROKAR_LIPOPROTEIN"/>
    <property type="match status" value="1"/>
</dbReference>
<dbReference type="AlphaFoldDB" id="A0A2R5EYK9"/>
<dbReference type="EMBL" id="BDQX01000430">
    <property type="protein sequence ID" value="GBG11792.1"/>
    <property type="molecule type" value="Genomic_DNA"/>
</dbReference>
<evidence type="ECO:0008006" key="4">
    <source>
        <dbReference type="Google" id="ProtNLM"/>
    </source>
</evidence>
<organism evidence="2 3">
    <name type="scientific">Paenibacillus agaridevorans</name>
    <dbReference type="NCBI Taxonomy" id="171404"/>
    <lineage>
        <taxon>Bacteria</taxon>
        <taxon>Bacillati</taxon>
        <taxon>Bacillota</taxon>
        <taxon>Bacilli</taxon>
        <taxon>Bacillales</taxon>
        <taxon>Paenibacillaceae</taxon>
        <taxon>Paenibacillus</taxon>
    </lineage>
</organism>
<sequence length="248" mass="27419">MTMMRRAGIILLSLLLVIAVSACGYKKSMQHSDSDYGSRKPGDPKMQGLKAYGSTNTDAGQHDNAFFEYSSMLSNKIGSLNGVANGIVMLTDKNAYVAILLDWSAAGTKAKGGTDEQNNTGSNGGVFNADSGSPYSNPYTIVTPYNSFFTVMDHQNLSNELKQTIAKRIREESPMIQEVHISANMEFNNYFVRFASEAWAGRSLTPLVDTFNKVVQYEFDGAAERPAPITEPGHYSPQDWQLRKFNRR</sequence>
<proteinExistence type="predicted"/>
<protein>
    <recommendedName>
        <fullName evidence="4">Sporulation protein</fullName>
    </recommendedName>
</protein>